<keyword evidence="6" id="KW-0489">Methyltransferase</keyword>
<dbReference type="EC" id="2.1.1.193" evidence="3"/>
<keyword evidence="5" id="KW-0698">rRNA processing</keyword>
<evidence type="ECO:0000256" key="7">
    <source>
        <dbReference type="ARBA" id="ARBA00022679"/>
    </source>
</evidence>
<comment type="caution">
    <text evidence="13">The sequence shown here is derived from an EMBL/GenBank/DDBJ whole genome shotgun (WGS) entry which is preliminary data.</text>
</comment>
<evidence type="ECO:0000256" key="9">
    <source>
        <dbReference type="ARBA" id="ARBA00025699"/>
    </source>
</evidence>
<dbReference type="SUPFAM" id="SSF75217">
    <property type="entry name" value="alpha/beta knot"/>
    <property type="match status" value="1"/>
</dbReference>
<comment type="subcellular location">
    <subcellularLocation>
        <location evidence="1">Cytoplasm</location>
    </subcellularLocation>
</comment>
<sequence>MKPRRTILLYYTVAAYSVESFSIAIFQQKRQYRESGVCFLNRFLLSAEEVSRDKDATLPYAILGKDDYRTIHAAKILNLRNGDSVRAGLVSSNDNNGFLTDHATVQWLPEGKIKKAEVLNNGEPPGSLHITLQSLESSTQRFSHSVSLILALPRPLQLGRMLPMISQMGVDHLVLTEARKVPKDYFGSHLFRKPELLTERLIEGLCQSGDTKLPKVTIVKSLSQFLDGKVDELFPLHSYARVIAHPQRVVEDRVIESVRMRSVSFPTDSPRKIVIAVGPEGGWEEPNEIDRFVNEHDFHQITMGTRVLRSDCAVVSLLGLAHDICDDYSE</sequence>
<evidence type="ECO:0000256" key="1">
    <source>
        <dbReference type="ARBA" id="ARBA00004496"/>
    </source>
</evidence>
<dbReference type="OrthoDB" id="2021042at2759"/>
<gene>
    <name evidence="13" type="ORF">FisN_1Lh477</name>
</gene>
<evidence type="ECO:0000256" key="3">
    <source>
        <dbReference type="ARBA" id="ARBA00012328"/>
    </source>
</evidence>
<dbReference type="InterPro" id="IPR046886">
    <property type="entry name" value="RsmE_MTase_dom"/>
</dbReference>
<feature type="domain" description="Ribosomal RNA small subunit methyltransferase E methyltransferase" evidence="12">
    <location>
        <begin position="145"/>
        <end position="320"/>
    </location>
</feature>
<keyword evidence="4" id="KW-0963">Cytoplasm</keyword>
<evidence type="ECO:0000256" key="5">
    <source>
        <dbReference type="ARBA" id="ARBA00022552"/>
    </source>
</evidence>
<dbReference type="PANTHER" id="PTHR30027">
    <property type="entry name" value="RIBOSOMAL RNA SMALL SUBUNIT METHYLTRANSFERASE E"/>
    <property type="match status" value="1"/>
</dbReference>
<comment type="catalytic activity">
    <reaction evidence="10">
        <text>uridine(1498) in 16S rRNA + S-adenosyl-L-methionine = N(3)-methyluridine(1498) in 16S rRNA + S-adenosyl-L-homocysteine + H(+)</text>
        <dbReference type="Rhea" id="RHEA:42920"/>
        <dbReference type="Rhea" id="RHEA-COMP:10283"/>
        <dbReference type="Rhea" id="RHEA-COMP:10284"/>
        <dbReference type="ChEBI" id="CHEBI:15378"/>
        <dbReference type="ChEBI" id="CHEBI:57856"/>
        <dbReference type="ChEBI" id="CHEBI:59789"/>
        <dbReference type="ChEBI" id="CHEBI:65315"/>
        <dbReference type="ChEBI" id="CHEBI:74502"/>
        <dbReference type="EC" id="2.1.1.193"/>
    </reaction>
</comment>
<evidence type="ECO:0000256" key="8">
    <source>
        <dbReference type="ARBA" id="ARBA00022691"/>
    </source>
</evidence>
<dbReference type="GO" id="GO:0070475">
    <property type="term" value="P:rRNA base methylation"/>
    <property type="evidence" value="ECO:0007669"/>
    <property type="project" value="TreeGrafter"/>
</dbReference>
<protein>
    <recommendedName>
        <fullName evidence="3">16S rRNA (uracil(1498)-N(3))-methyltransferase</fullName>
        <ecNumber evidence="3">2.1.1.193</ecNumber>
    </recommendedName>
</protein>
<dbReference type="Proteomes" id="UP000198406">
    <property type="component" value="Unassembled WGS sequence"/>
</dbReference>
<keyword evidence="7" id="KW-0808">Transferase</keyword>
<evidence type="ECO:0000313" key="13">
    <source>
        <dbReference type="EMBL" id="GAX20043.1"/>
    </source>
</evidence>
<dbReference type="GO" id="GO:0070042">
    <property type="term" value="F:rRNA (uridine-N3-)-methyltransferase activity"/>
    <property type="evidence" value="ECO:0007669"/>
    <property type="project" value="TreeGrafter"/>
</dbReference>
<dbReference type="InterPro" id="IPR006700">
    <property type="entry name" value="RsmE"/>
</dbReference>
<comment type="function">
    <text evidence="9">Specifically methylates the N3 position of the uracil ring of uridine 1498 (m3U1498) in 16S rRNA. Acts on the fully assembled 30S ribosomal subunit.</text>
</comment>
<feature type="transmembrane region" description="Helical" evidence="11">
    <location>
        <begin position="7"/>
        <end position="26"/>
    </location>
</feature>
<dbReference type="InterPro" id="IPR029028">
    <property type="entry name" value="Alpha/beta_knot_MTases"/>
</dbReference>
<dbReference type="Gene3D" id="3.40.1280.10">
    <property type="match status" value="1"/>
</dbReference>
<proteinExistence type="inferred from homology"/>
<keyword evidence="11" id="KW-1133">Transmembrane helix</keyword>
<keyword evidence="11" id="KW-0812">Transmembrane</keyword>
<dbReference type="InParanoid" id="A0A1Z5K163"/>
<evidence type="ECO:0000256" key="10">
    <source>
        <dbReference type="ARBA" id="ARBA00047944"/>
    </source>
</evidence>
<evidence type="ECO:0000259" key="12">
    <source>
        <dbReference type="Pfam" id="PF04452"/>
    </source>
</evidence>
<dbReference type="EMBL" id="BDSP01000141">
    <property type="protein sequence ID" value="GAX20043.1"/>
    <property type="molecule type" value="Genomic_DNA"/>
</dbReference>
<evidence type="ECO:0000256" key="6">
    <source>
        <dbReference type="ARBA" id="ARBA00022603"/>
    </source>
</evidence>
<keyword evidence="8" id="KW-0949">S-adenosyl-L-methionine</keyword>
<dbReference type="Pfam" id="PF04452">
    <property type="entry name" value="Methyltrans_RNA"/>
    <property type="match status" value="1"/>
</dbReference>
<evidence type="ECO:0000313" key="14">
    <source>
        <dbReference type="Proteomes" id="UP000198406"/>
    </source>
</evidence>
<keyword evidence="14" id="KW-1185">Reference proteome</keyword>
<dbReference type="InterPro" id="IPR029026">
    <property type="entry name" value="tRNA_m1G_MTases_N"/>
</dbReference>
<organism evidence="13 14">
    <name type="scientific">Fistulifera solaris</name>
    <name type="common">Oleaginous diatom</name>
    <dbReference type="NCBI Taxonomy" id="1519565"/>
    <lineage>
        <taxon>Eukaryota</taxon>
        <taxon>Sar</taxon>
        <taxon>Stramenopiles</taxon>
        <taxon>Ochrophyta</taxon>
        <taxon>Bacillariophyta</taxon>
        <taxon>Bacillariophyceae</taxon>
        <taxon>Bacillariophycidae</taxon>
        <taxon>Naviculales</taxon>
        <taxon>Naviculaceae</taxon>
        <taxon>Fistulifera</taxon>
    </lineage>
</organism>
<keyword evidence="11" id="KW-0472">Membrane</keyword>
<comment type="similarity">
    <text evidence="2">Belongs to the RNA methyltransferase RsmE family.</text>
</comment>
<evidence type="ECO:0000256" key="4">
    <source>
        <dbReference type="ARBA" id="ARBA00022490"/>
    </source>
</evidence>
<dbReference type="NCBIfam" id="TIGR00046">
    <property type="entry name" value="RsmE family RNA methyltransferase"/>
    <property type="match status" value="1"/>
</dbReference>
<dbReference type="CDD" id="cd18084">
    <property type="entry name" value="RsmE-like"/>
    <property type="match status" value="1"/>
</dbReference>
<evidence type="ECO:0000256" key="11">
    <source>
        <dbReference type="SAM" id="Phobius"/>
    </source>
</evidence>
<reference evidence="13 14" key="1">
    <citation type="journal article" date="2015" name="Plant Cell">
        <title>Oil accumulation by the oleaginous diatom Fistulifera solaris as revealed by the genome and transcriptome.</title>
        <authorList>
            <person name="Tanaka T."/>
            <person name="Maeda Y."/>
            <person name="Veluchamy A."/>
            <person name="Tanaka M."/>
            <person name="Abida H."/>
            <person name="Marechal E."/>
            <person name="Bowler C."/>
            <person name="Muto M."/>
            <person name="Sunaga Y."/>
            <person name="Tanaka M."/>
            <person name="Yoshino T."/>
            <person name="Taniguchi T."/>
            <person name="Fukuda Y."/>
            <person name="Nemoto M."/>
            <person name="Matsumoto M."/>
            <person name="Wong P.S."/>
            <person name="Aburatani S."/>
            <person name="Fujibuchi W."/>
        </authorList>
    </citation>
    <scope>NUCLEOTIDE SEQUENCE [LARGE SCALE GENOMIC DNA]</scope>
    <source>
        <strain evidence="13 14">JPCC DA0580</strain>
    </source>
</reference>
<name>A0A1Z5K163_FISSO</name>
<dbReference type="AlphaFoldDB" id="A0A1Z5K163"/>
<dbReference type="PANTHER" id="PTHR30027:SF3">
    <property type="entry name" value="16S RRNA (URACIL(1498)-N(3))-METHYLTRANSFERASE"/>
    <property type="match status" value="1"/>
</dbReference>
<evidence type="ECO:0000256" key="2">
    <source>
        <dbReference type="ARBA" id="ARBA00005528"/>
    </source>
</evidence>
<accession>A0A1Z5K163</accession>
<dbReference type="GO" id="GO:0005737">
    <property type="term" value="C:cytoplasm"/>
    <property type="evidence" value="ECO:0007669"/>
    <property type="project" value="UniProtKB-SubCell"/>
</dbReference>